<dbReference type="Pfam" id="PF14329">
    <property type="entry name" value="DUF4386"/>
    <property type="match status" value="1"/>
</dbReference>
<protein>
    <submittedName>
        <fullName evidence="2">DUF4386 domain-containing protein</fullName>
    </submittedName>
</protein>
<dbReference type="RefSeq" id="WP_171087605.1">
    <property type="nucleotide sequence ID" value="NZ_JABAIV010000008.1"/>
</dbReference>
<keyword evidence="1" id="KW-0812">Transmembrane</keyword>
<accession>A0A7Y2K235</accession>
<feature type="transmembrane region" description="Helical" evidence="1">
    <location>
        <begin position="67"/>
        <end position="87"/>
    </location>
</feature>
<organism evidence="2 3">
    <name type="scientific">Telluria aromaticivorans</name>
    <dbReference type="NCBI Taxonomy" id="2725995"/>
    <lineage>
        <taxon>Bacteria</taxon>
        <taxon>Pseudomonadati</taxon>
        <taxon>Pseudomonadota</taxon>
        <taxon>Betaproteobacteria</taxon>
        <taxon>Burkholderiales</taxon>
        <taxon>Oxalobacteraceae</taxon>
        <taxon>Telluria group</taxon>
        <taxon>Telluria</taxon>
    </lineage>
</organism>
<reference evidence="2 3" key="1">
    <citation type="submission" date="2020-04" db="EMBL/GenBank/DDBJ databases">
        <title>Massilia sp. nov., a cold adapted bacteria isolated from Arctic soil.</title>
        <authorList>
            <person name="Son J."/>
            <person name="Ka J.-O."/>
        </authorList>
    </citation>
    <scope>NUCLEOTIDE SEQUENCE [LARGE SCALE GENOMIC DNA]</scope>
    <source>
        <strain evidence="2 3">ML15P13</strain>
    </source>
</reference>
<feature type="transmembrane region" description="Helical" evidence="1">
    <location>
        <begin position="20"/>
        <end position="39"/>
    </location>
</feature>
<keyword evidence="1" id="KW-0472">Membrane</keyword>
<evidence type="ECO:0000313" key="2">
    <source>
        <dbReference type="EMBL" id="NNG25200.1"/>
    </source>
</evidence>
<name>A0A7Y2K235_9BURK</name>
<feature type="transmembrane region" description="Helical" evidence="1">
    <location>
        <begin position="208"/>
        <end position="230"/>
    </location>
</feature>
<dbReference type="EMBL" id="JABAIV010000008">
    <property type="protein sequence ID" value="NNG25200.1"/>
    <property type="molecule type" value="Genomic_DNA"/>
</dbReference>
<keyword evidence="3" id="KW-1185">Reference proteome</keyword>
<gene>
    <name evidence="2" type="ORF">HGB41_19640</name>
</gene>
<dbReference type="InterPro" id="IPR025495">
    <property type="entry name" value="DUF4386"/>
</dbReference>
<dbReference type="Proteomes" id="UP000533905">
    <property type="component" value="Unassembled WGS sequence"/>
</dbReference>
<feature type="transmembrane region" description="Helical" evidence="1">
    <location>
        <begin position="178"/>
        <end position="202"/>
    </location>
</feature>
<dbReference type="AlphaFoldDB" id="A0A7Y2K235"/>
<comment type="caution">
    <text evidence="2">The sequence shown here is derived from an EMBL/GenBank/DDBJ whole genome shotgun (WGS) entry which is preliminary data.</text>
</comment>
<feature type="transmembrane region" description="Helical" evidence="1">
    <location>
        <begin position="152"/>
        <end position="171"/>
    </location>
</feature>
<sequence length="255" mass="27319">MNEAHRTQDDTRSVQRVARLGGLLYLVIIVIGLLGEAFIRNSLIVSGDPGATAQRILESEFLWRLGIAGQLVLLVCAVALTAIWYFLLRPVNRYLAVAVVCFGLVSLAVESLCALHLQAALDPLTSTALATVASAEQRHGMSYLAVLAHAKTFGVALIFFGVQCLLVGYLIRKSGYLPAILGVGMQVVGACYLVNSFAMFLSPAVQGALFPAILLPAFLGESAMCLWLLVKGVDMTKWRGKQLGSAATVLARERA</sequence>
<evidence type="ECO:0000313" key="3">
    <source>
        <dbReference type="Proteomes" id="UP000533905"/>
    </source>
</evidence>
<keyword evidence="1" id="KW-1133">Transmembrane helix</keyword>
<proteinExistence type="predicted"/>
<feature type="transmembrane region" description="Helical" evidence="1">
    <location>
        <begin position="94"/>
        <end position="117"/>
    </location>
</feature>
<evidence type="ECO:0000256" key="1">
    <source>
        <dbReference type="SAM" id="Phobius"/>
    </source>
</evidence>